<evidence type="ECO:0000256" key="1">
    <source>
        <dbReference type="SAM" id="SignalP"/>
    </source>
</evidence>
<comment type="caution">
    <text evidence="2">The sequence shown here is derived from an EMBL/GenBank/DDBJ whole genome shotgun (WGS) entry which is preliminary data.</text>
</comment>
<dbReference type="EMBL" id="AVOT02028075">
    <property type="protein sequence ID" value="MBW0520445.1"/>
    <property type="molecule type" value="Genomic_DNA"/>
</dbReference>
<proteinExistence type="predicted"/>
<feature type="chain" id="PRO_5040497445" description="Secreted protein" evidence="1">
    <location>
        <begin position="23"/>
        <end position="96"/>
    </location>
</feature>
<accession>A0A9Q3EJX2</accession>
<name>A0A9Q3EJX2_9BASI</name>
<keyword evidence="3" id="KW-1185">Reference proteome</keyword>
<dbReference type="AlphaFoldDB" id="A0A9Q3EJX2"/>
<evidence type="ECO:0000313" key="3">
    <source>
        <dbReference type="Proteomes" id="UP000765509"/>
    </source>
</evidence>
<organism evidence="2 3">
    <name type="scientific">Austropuccinia psidii MF-1</name>
    <dbReference type="NCBI Taxonomy" id="1389203"/>
    <lineage>
        <taxon>Eukaryota</taxon>
        <taxon>Fungi</taxon>
        <taxon>Dikarya</taxon>
        <taxon>Basidiomycota</taxon>
        <taxon>Pucciniomycotina</taxon>
        <taxon>Pucciniomycetes</taxon>
        <taxon>Pucciniales</taxon>
        <taxon>Sphaerophragmiaceae</taxon>
        <taxon>Austropuccinia</taxon>
    </lineage>
</organism>
<gene>
    <name evidence="2" type="ORF">O181_060160</name>
</gene>
<evidence type="ECO:0000313" key="2">
    <source>
        <dbReference type="EMBL" id="MBW0520445.1"/>
    </source>
</evidence>
<dbReference type="Proteomes" id="UP000765509">
    <property type="component" value="Unassembled WGS sequence"/>
</dbReference>
<feature type="signal peptide" evidence="1">
    <location>
        <begin position="1"/>
        <end position="22"/>
    </location>
</feature>
<keyword evidence="1" id="KW-0732">Signal</keyword>
<protein>
    <recommendedName>
        <fullName evidence="4">Secreted protein</fullName>
    </recommendedName>
</protein>
<evidence type="ECO:0008006" key="4">
    <source>
        <dbReference type="Google" id="ProtNLM"/>
    </source>
</evidence>
<sequence length="96" mass="10833">MKYQSAFVLLVSVLLQFSTVYGFSCRNAVNFTFASCEYNDKKNSNIKHLREADGQGPKTYFCSQIGDVAKCCAVEPNPRLNYDKSDIDEQCVSEDK</sequence>
<reference evidence="2" key="1">
    <citation type="submission" date="2021-03" db="EMBL/GenBank/DDBJ databases">
        <title>Draft genome sequence of rust myrtle Austropuccinia psidii MF-1, a brazilian biotype.</title>
        <authorList>
            <person name="Quecine M.C."/>
            <person name="Pachon D.M.R."/>
            <person name="Bonatelli M.L."/>
            <person name="Correr F.H."/>
            <person name="Franceschini L.M."/>
            <person name="Leite T.F."/>
            <person name="Margarido G.R.A."/>
            <person name="Almeida C.A."/>
            <person name="Ferrarezi J.A."/>
            <person name="Labate C.A."/>
        </authorList>
    </citation>
    <scope>NUCLEOTIDE SEQUENCE</scope>
    <source>
        <strain evidence="2">MF-1</strain>
    </source>
</reference>